<dbReference type="SMART" id="SM00487">
    <property type="entry name" value="DEXDc"/>
    <property type="match status" value="1"/>
</dbReference>
<organism evidence="5 6">
    <name type="scientific">Streptomyces asoensis</name>
    <dbReference type="NCBI Taxonomy" id="249586"/>
    <lineage>
        <taxon>Bacteria</taxon>
        <taxon>Bacillati</taxon>
        <taxon>Actinomycetota</taxon>
        <taxon>Actinomycetes</taxon>
        <taxon>Kitasatosporales</taxon>
        <taxon>Streptomycetaceae</taxon>
        <taxon>Streptomyces</taxon>
    </lineage>
</organism>
<evidence type="ECO:0000259" key="4">
    <source>
        <dbReference type="PROSITE" id="PS51192"/>
    </source>
</evidence>
<keyword evidence="6" id="KW-1185">Reference proteome</keyword>
<dbReference type="InterPro" id="IPR027417">
    <property type="entry name" value="P-loop_NTPase"/>
</dbReference>
<dbReference type="GeneID" id="91474808"/>
<feature type="region of interest" description="Disordered" evidence="3">
    <location>
        <begin position="153"/>
        <end position="172"/>
    </location>
</feature>
<dbReference type="Pfam" id="PF00270">
    <property type="entry name" value="DEAD"/>
    <property type="match status" value="1"/>
</dbReference>
<reference evidence="6" key="1">
    <citation type="submission" date="2023-07" db="EMBL/GenBank/DDBJ databases">
        <title>Whole genome shotgun sequence of Streptomyces cacaoi subsp. asoensis NBRC 13813.</title>
        <authorList>
            <person name="Komaki H."/>
            <person name="Tamura T."/>
        </authorList>
    </citation>
    <scope>NUCLEOTIDE SEQUENCE [LARGE SCALE GENOMIC DNA]</scope>
    <source>
        <strain evidence="6">NBRC 13813</strain>
    </source>
</reference>
<dbReference type="Proteomes" id="UP000649259">
    <property type="component" value="Unassembled WGS sequence"/>
</dbReference>
<evidence type="ECO:0000313" key="6">
    <source>
        <dbReference type="Proteomes" id="UP000649259"/>
    </source>
</evidence>
<protein>
    <recommendedName>
        <fullName evidence="4">Helicase ATP-binding domain-containing protein</fullName>
    </recommendedName>
</protein>
<keyword evidence="1" id="KW-0547">Nucleotide-binding</keyword>
<dbReference type="RefSeq" id="WP_189919759.1">
    <property type="nucleotide sequence ID" value="NZ_BMSI01000003.1"/>
</dbReference>
<dbReference type="SUPFAM" id="SSF52540">
    <property type="entry name" value="P-loop containing nucleoside triphosphate hydrolases"/>
    <property type="match status" value="2"/>
</dbReference>
<sequence>MTDPTRRHAATDIPSTFRALRETLMRYYDTPFAVDDPSVMAERRELLDTDGGAWRDPLLELRPQYATSGVPVAESFRAAGAHPQAAEFARFALPSGVEQLYRHQHDALVAACRDGRDFVVTAGTGSGKTEAFMLPVIADLVAESARWRGRGSAQPAWWKRGGGHEQSRGGEDGHPAAVRALVLYPTNALADDQLARLRRALDSDEARAWLDRNRSGHRFYFGRYTSATPVSGATESMPALERLRTYMQEVDEREKRAAGRIHDFIPRVGGAEMHARWDMQHAAPDILVTNYSMLNIMLLRPQEEAMFEATRRWLHKTPQARFTLVLDELHMYRGTAGTEVAYLLRKLRHRLGLDDAPEKFRVLAASASLEAGRDDEFLQSFFALPSGRHVVVPGTLVLPERGSTDLTAHAEDLAAAAQRELTAEAAGRLLRSTGAADALALTLAPDGKPQAQPLPRAAARLFPGLLPHDKQAAALQGVLRALDAAADPALPKLRAHMFFRNIDGIWACSDPQCPHIPVDRHPQRRVGRLFKAPTSRCSCGARVLELLYCQNCGDLMLGGFASPSLLGKSTFRGSLHTDFPDFDQLPDEASAAASAGNYVVYWPRTAQLGLESPQWTGSTSNQGAKATFQFRQSRYQPGTGRLANDQAQYTGWSFHVVAEAGKDGKPALDIQSLRAFPTRCPACGDDWEAKRARDAKTGAMKPIGLEDPARLRSAPVRRMRTGFDKLNQVLTTEALGHMPEGERKVIAFSDSRDDAAELASGLALRHYQDLLRLMAAEVVEKQGDPHADLQMVKAHYARQPVDRDQVKAALQRLRDRHPRELSALRDILNDEIDAEPERQPELEAILGSLPSLRDLRHDLRGLLLDCGVNPGGPAASLQHRNGVPWTALFDWDKDRGLRPGLTEEQEDYLNRIEDSLGREFVFGLFSGAGRDFESLGLGWLCLSGDRLTVDVAPDSDTALARSSLRILGLLRRFTGLRAASVKPPAPLLRFWRQVAQREGSDVGSVQDRVLAAWGQAVVQYTIDPSKASLRPGDGRAWICGSCRRPHLHPGVGLCTKCQSELPAEPAQFAGALNDDYYAWKAQTRTGNFPLRAAELTGQTDRIAAQSRQARFQDVFLGEDEVPAADGIEVLSVTTTMEAGVDVGSLNTVLLANMPPTRFNYQQRVGRAGRRGSPTATALTVCRGRSHDEHYFARPEEITNAPTPPPYLALGMPSIFKRVLLGEVLRQAFKAVAAARGKGSPDLTRNIHGQFGFAADWPVHREAVHRWVDQHHAEIESAARALKAETPAPVASIDPLLCIKELLDRVDGEAASPTGHAELSQRLAEAGLLPMFGFPTRVRYLYTERPEANFPWPPAGAIDRNLAVALTKFAPGSETPRDGRLYQSMGVVAFRPGRTRPWAEEEPFGPEIHVALCRLCAHIQKLGESQQPKSCPACGATGRNYTLLPMREPSGFRAGVPRDYDGVREWGQGGASSRTAADLDKEAPRVDRRTDDWLVVHAGSGDRFTVNSNNGRLYRFKKVHGSWGGYHVVDSPKAQADLETALGATEHTDMLFLGARAPLDADRGLRFDLSPYEQPHGFRDAYHGRRAAWYSLAALLRRAAAPFLDVQPEELLAGIHGSATASSPVLAYLADSLENGAGFSTHLGAPEHIEGFLDAVEGYLAQLGPQHPEECSGSCYRCLRDYSNMRLHPLLDWRLAADLLSVLRGRHLPVDTAAHGRLLERWAEDRTDLSVQVRDTPLGPVALAQSEFAEDTFAVVVKHPLESAEATAMAPRLRELDDSVRSSGLAERTAFADAYCLDRIPAAVTSQMVAFAEESGL</sequence>
<gene>
    <name evidence="5" type="ORF">Saso_70400</name>
</gene>
<dbReference type="Pfam" id="PF00271">
    <property type="entry name" value="Helicase_C"/>
    <property type="match status" value="1"/>
</dbReference>
<name>A0ABQ3SB85_9ACTN</name>
<keyword evidence="2" id="KW-0067">ATP-binding</keyword>
<accession>A0ABQ3SB85</accession>
<dbReference type="InterPro" id="IPR011545">
    <property type="entry name" value="DEAD/DEAH_box_helicase_dom"/>
</dbReference>
<comment type="caution">
    <text evidence="5">The sequence shown here is derived from an EMBL/GenBank/DDBJ whole genome shotgun (WGS) entry which is preliminary data.</text>
</comment>
<evidence type="ECO:0000313" key="5">
    <source>
        <dbReference type="EMBL" id="GHI65390.1"/>
    </source>
</evidence>
<dbReference type="PANTHER" id="PTHR47957:SF3">
    <property type="entry name" value="ATP-DEPENDENT HELICASE HRQ1"/>
    <property type="match status" value="1"/>
</dbReference>
<evidence type="ECO:0000256" key="1">
    <source>
        <dbReference type="ARBA" id="ARBA00022741"/>
    </source>
</evidence>
<evidence type="ECO:0000256" key="3">
    <source>
        <dbReference type="SAM" id="MobiDB-lite"/>
    </source>
</evidence>
<dbReference type="EMBL" id="BNEB01000005">
    <property type="protein sequence ID" value="GHI65390.1"/>
    <property type="molecule type" value="Genomic_DNA"/>
</dbReference>
<evidence type="ECO:0000256" key="2">
    <source>
        <dbReference type="ARBA" id="ARBA00022840"/>
    </source>
</evidence>
<proteinExistence type="predicted"/>
<feature type="domain" description="Helicase ATP-binding" evidence="4">
    <location>
        <begin position="109"/>
        <end position="387"/>
    </location>
</feature>
<dbReference type="PANTHER" id="PTHR47957">
    <property type="entry name" value="ATP-DEPENDENT HELICASE HRQ1"/>
    <property type="match status" value="1"/>
</dbReference>
<dbReference type="InterPro" id="IPR014001">
    <property type="entry name" value="Helicase_ATP-bd"/>
</dbReference>
<dbReference type="SMART" id="SM00490">
    <property type="entry name" value="HELICc"/>
    <property type="match status" value="1"/>
</dbReference>
<feature type="compositionally biased region" description="Basic and acidic residues" evidence="3">
    <location>
        <begin position="162"/>
        <end position="172"/>
    </location>
</feature>
<dbReference type="InterPro" id="IPR001650">
    <property type="entry name" value="Helicase_C-like"/>
</dbReference>
<dbReference type="PROSITE" id="PS51192">
    <property type="entry name" value="HELICASE_ATP_BIND_1"/>
    <property type="match status" value="1"/>
</dbReference>
<dbReference type="Gene3D" id="3.40.50.300">
    <property type="entry name" value="P-loop containing nucleotide triphosphate hydrolases"/>
    <property type="match status" value="2"/>
</dbReference>